<dbReference type="SUPFAM" id="SSF56219">
    <property type="entry name" value="DNase I-like"/>
    <property type="match status" value="1"/>
</dbReference>
<dbReference type="Pfam" id="PF03372">
    <property type="entry name" value="Exo_endo_phos"/>
    <property type="match status" value="1"/>
</dbReference>
<dbReference type="GO" id="GO:0046872">
    <property type="term" value="F:metal ion binding"/>
    <property type="evidence" value="ECO:0007669"/>
    <property type="project" value="UniProtKB-KW"/>
</dbReference>
<dbReference type="InterPro" id="IPR005135">
    <property type="entry name" value="Endo/exonuclease/phosphatase"/>
</dbReference>
<keyword evidence="6" id="KW-0378">Hydrolase</keyword>
<dbReference type="PANTHER" id="PTHR15822">
    <property type="entry name" value="TRAF AND TNF RECEPTOR-ASSOCIATED PROTEIN"/>
    <property type="match status" value="1"/>
</dbReference>
<evidence type="ECO:0000256" key="2">
    <source>
        <dbReference type="ARBA" id="ARBA00001946"/>
    </source>
</evidence>
<evidence type="ECO:0000256" key="4">
    <source>
        <dbReference type="ARBA" id="ARBA00022723"/>
    </source>
</evidence>
<dbReference type="AlphaFoldDB" id="A0A160P3K9"/>
<dbReference type="GO" id="GO:0003697">
    <property type="term" value="F:single-stranded DNA binding"/>
    <property type="evidence" value="ECO:0007669"/>
    <property type="project" value="TreeGrafter"/>
</dbReference>
<keyword evidence="10" id="KW-0255">Endonuclease</keyword>
<keyword evidence="10" id="KW-0269">Exonuclease</keyword>
<sequence length="365" mass="39309">MVALGAKENATDTELTYVSADLSAMGDGLLRSRATQIASWEKFVLEPVANETGSADEWEVPPAATAAPAGQVNVMTWNVCANAKQCAWSGGLAGYAELTDGIQARLHSPGNGQLPDVIFFQEFCEKHAKRVEWMLEKPVLEGGTGRGWDVRFAPIHQQGSGGPLVQKQCAITDKYDQPVADRGAYGVAIAVPDSNAWYKRHDLPSPSFEKRTAVCAVMPDRGLAACSAHLSSGYDEDDPKGTYREEQARKLVEITRSYEDRGYRVVFGGDFNLVPPYPEADVNAGGPSTALNVVYDRYQECGQGGDPNALRTGKPTANGVDGHPTRKLDYIFSPRNAPVSDCAVSATTGNSDHWTLYGSVHLPNG</sequence>
<evidence type="ECO:0000256" key="1">
    <source>
        <dbReference type="ARBA" id="ARBA00001936"/>
    </source>
</evidence>
<dbReference type="GO" id="GO:0005737">
    <property type="term" value="C:cytoplasm"/>
    <property type="evidence" value="ECO:0007669"/>
    <property type="project" value="TreeGrafter"/>
</dbReference>
<feature type="domain" description="Endonuclease/exonuclease/phosphatase" evidence="9">
    <location>
        <begin position="75"/>
        <end position="353"/>
    </location>
</feature>
<evidence type="ECO:0000256" key="6">
    <source>
        <dbReference type="ARBA" id="ARBA00022801"/>
    </source>
</evidence>
<dbReference type="KEGG" id="slau:SLA_4192"/>
<dbReference type="InterPro" id="IPR036691">
    <property type="entry name" value="Endo/exonu/phosph_ase_sf"/>
</dbReference>
<evidence type="ECO:0000256" key="5">
    <source>
        <dbReference type="ARBA" id="ARBA00022763"/>
    </source>
</evidence>
<dbReference type="GO" id="GO:0070260">
    <property type="term" value="F:5'-tyrosyl-DNA phosphodiesterase activity"/>
    <property type="evidence" value="ECO:0007669"/>
    <property type="project" value="TreeGrafter"/>
</dbReference>
<comment type="cofactor">
    <cofactor evidence="2">
        <name>Mg(2+)</name>
        <dbReference type="ChEBI" id="CHEBI:18420"/>
    </cofactor>
</comment>
<dbReference type="GO" id="GO:0004519">
    <property type="term" value="F:endonuclease activity"/>
    <property type="evidence" value="ECO:0007669"/>
    <property type="project" value="UniProtKB-KW"/>
</dbReference>
<keyword evidence="7" id="KW-0460">Magnesium</keyword>
<keyword evidence="5" id="KW-0227">DNA damage</keyword>
<keyword evidence="11" id="KW-1185">Reference proteome</keyword>
<dbReference type="InterPro" id="IPR051547">
    <property type="entry name" value="TDP2-like"/>
</dbReference>
<dbReference type="Gene3D" id="3.60.10.10">
    <property type="entry name" value="Endonuclease/exonuclease/phosphatase"/>
    <property type="match status" value="1"/>
</dbReference>
<evidence type="ECO:0000256" key="7">
    <source>
        <dbReference type="ARBA" id="ARBA00022842"/>
    </source>
</evidence>
<dbReference type="PANTHER" id="PTHR15822:SF4">
    <property type="entry name" value="TYROSYL-DNA PHOSPHODIESTERASE 2"/>
    <property type="match status" value="1"/>
</dbReference>
<evidence type="ECO:0000313" key="10">
    <source>
        <dbReference type="EMBL" id="BAU85080.1"/>
    </source>
</evidence>
<evidence type="ECO:0000256" key="8">
    <source>
        <dbReference type="ARBA" id="ARBA00023204"/>
    </source>
</evidence>
<gene>
    <name evidence="10" type="ORF">SLA_4192</name>
</gene>
<organism evidence="10 11">
    <name type="scientific">Streptomyces laurentii</name>
    <dbReference type="NCBI Taxonomy" id="39478"/>
    <lineage>
        <taxon>Bacteria</taxon>
        <taxon>Bacillati</taxon>
        <taxon>Actinomycetota</taxon>
        <taxon>Actinomycetes</taxon>
        <taxon>Kitasatosporales</taxon>
        <taxon>Streptomycetaceae</taxon>
        <taxon>Streptomyces</taxon>
    </lineage>
</organism>
<dbReference type="EMBL" id="AP017424">
    <property type="protein sequence ID" value="BAU85080.1"/>
    <property type="molecule type" value="Genomic_DNA"/>
</dbReference>
<evidence type="ECO:0000259" key="9">
    <source>
        <dbReference type="Pfam" id="PF03372"/>
    </source>
</evidence>
<keyword evidence="8" id="KW-0234">DNA repair</keyword>
<reference evidence="10 11" key="1">
    <citation type="journal article" date="2016" name="Genome Announc.">
        <title>Complete Genome Sequence of Thiostrepton-Producing Streptomyces laurentii ATCC 31255.</title>
        <authorList>
            <person name="Doi K."/>
            <person name="Fujino Y."/>
            <person name="Nagayoshi Y."/>
            <person name="Ohshima T."/>
            <person name="Ogata S."/>
        </authorList>
    </citation>
    <scope>NUCLEOTIDE SEQUENCE [LARGE SCALE GENOMIC DNA]</scope>
    <source>
        <strain evidence="10 11">ATCC 31255</strain>
    </source>
</reference>
<accession>A0A160P3K9</accession>
<keyword evidence="4" id="KW-0479">Metal-binding</keyword>
<evidence type="ECO:0000256" key="3">
    <source>
        <dbReference type="ARBA" id="ARBA00022722"/>
    </source>
</evidence>
<keyword evidence="3" id="KW-0540">Nuclease</keyword>
<proteinExistence type="predicted"/>
<name>A0A160P3K9_STRLU</name>
<dbReference type="GO" id="GO:0006302">
    <property type="term" value="P:double-strand break repair"/>
    <property type="evidence" value="ECO:0007669"/>
    <property type="project" value="TreeGrafter"/>
</dbReference>
<comment type="cofactor">
    <cofactor evidence="1">
        <name>Mn(2+)</name>
        <dbReference type="ChEBI" id="CHEBI:29035"/>
    </cofactor>
</comment>
<protein>
    <submittedName>
        <fullName evidence="10">Endonuclease/exonuclease/phosphatase family protein</fullName>
    </submittedName>
</protein>
<evidence type="ECO:0000313" key="11">
    <source>
        <dbReference type="Proteomes" id="UP000217676"/>
    </source>
</evidence>
<dbReference type="GO" id="GO:0004527">
    <property type="term" value="F:exonuclease activity"/>
    <property type="evidence" value="ECO:0007669"/>
    <property type="project" value="UniProtKB-KW"/>
</dbReference>
<dbReference type="Proteomes" id="UP000217676">
    <property type="component" value="Chromosome"/>
</dbReference>